<comment type="caution">
    <text evidence="2">The sequence shown here is derived from an EMBL/GenBank/DDBJ whole genome shotgun (WGS) entry which is preliminary data.</text>
</comment>
<dbReference type="Proteomes" id="UP000054653">
    <property type="component" value="Unassembled WGS sequence"/>
</dbReference>
<protein>
    <submittedName>
        <fullName evidence="2">Uncharacterized protein</fullName>
    </submittedName>
</protein>
<name>A0A0V1CRS5_TRIBR</name>
<proteinExistence type="predicted"/>
<accession>A0A0V1CRS5</accession>
<reference evidence="2 3" key="1">
    <citation type="submission" date="2015-01" db="EMBL/GenBank/DDBJ databases">
        <title>Evolution of Trichinella species and genotypes.</title>
        <authorList>
            <person name="Korhonen P.K."/>
            <person name="Edoardo P."/>
            <person name="Giuseppe L.R."/>
            <person name="Gasser R.B."/>
        </authorList>
    </citation>
    <scope>NUCLEOTIDE SEQUENCE [LARGE SCALE GENOMIC DNA]</scope>
    <source>
        <strain evidence="2">ISS120</strain>
    </source>
</reference>
<gene>
    <name evidence="2" type="ORF">T03_34</name>
</gene>
<dbReference type="AlphaFoldDB" id="A0A0V1CRS5"/>
<dbReference type="EMBL" id="JYDI01000114">
    <property type="protein sequence ID" value="KRY51968.1"/>
    <property type="molecule type" value="Genomic_DNA"/>
</dbReference>
<evidence type="ECO:0000313" key="2">
    <source>
        <dbReference type="EMBL" id="KRY51968.1"/>
    </source>
</evidence>
<keyword evidence="3" id="KW-1185">Reference proteome</keyword>
<evidence type="ECO:0000313" key="3">
    <source>
        <dbReference type="Proteomes" id="UP000054653"/>
    </source>
</evidence>
<organism evidence="2 3">
    <name type="scientific">Trichinella britovi</name>
    <name type="common">Parasitic roundworm</name>
    <dbReference type="NCBI Taxonomy" id="45882"/>
    <lineage>
        <taxon>Eukaryota</taxon>
        <taxon>Metazoa</taxon>
        <taxon>Ecdysozoa</taxon>
        <taxon>Nematoda</taxon>
        <taxon>Enoplea</taxon>
        <taxon>Dorylaimia</taxon>
        <taxon>Trichinellida</taxon>
        <taxon>Trichinellidae</taxon>
        <taxon>Trichinella</taxon>
    </lineage>
</organism>
<sequence length="280" mass="31280">MGKNHRNNELLAAELLVIDVSKKFTAVNRLEWDTLVKADQKLQPNLTEFQRFRIAHAESSSIPFAVVLPANILRFLVDPNCIKPPELPQDLESNGSQEPSSADHQSEKGLNGRRIIVTSSYIFGPAYGRCSELQGRRTLTTGLYYQVGPPPVAVELLSSWHGQPHAVVQAEARLICMAVVQALLSTTLRFHVVPDKLMHTVDALSGHPGVIRQSLGFLLRWVPNLHVQKQLQLSPEDGDRRRQPRALMNAAVVRQHVVPLARIHIDHDGQHVEERPFPCG</sequence>
<dbReference type="OrthoDB" id="10526685at2759"/>
<feature type="region of interest" description="Disordered" evidence="1">
    <location>
        <begin position="86"/>
        <end position="109"/>
    </location>
</feature>
<evidence type="ECO:0000256" key="1">
    <source>
        <dbReference type="SAM" id="MobiDB-lite"/>
    </source>
</evidence>
<feature type="compositionally biased region" description="Polar residues" evidence="1">
    <location>
        <begin position="91"/>
        <end position="103"/>
    </location>
</feature>